<name>A0A1H9I4E5_9BACT</name>
<dbReference type="CDD" id="cd19092">
    <property type="entry name" value="AKR_BsYcsN_EcYdhF-like"/>
    <property type="match status" value="1"/>
</dbReference>
<dbReference type="PANTHER" id="PTHR43364">
    <property type="entry name" value="NADH-SPECIFIC METHYLGLYOXAL REDUCTASE-RELATED"/>
    <property type="match status" value="1"/>
</dbReference>
<dbReference type="Proteomes" id="UP000199021">
    <property type="component" value="Unassembled WGS sequence"/>
</dbReference>
<reference evidence="3" key="1">
    <citation type="submission" date="2016-10" db="EMBL/GenBank/DDBJ databases">
        <authorList>
            <person name="Varghese N."/>
            <person name="Submissions S."/>
        </authorList>
    </citation>
    <scope>NUCLEOTIDE SEQUENCE [LARGE SCALE GENOMIC DNA]</scope>
    <source>
        <strain evidence="3">DSM 24740</strain>
    </source>
</reference>
<dbReference type="FunCoup" id="A0A1H9I4E5">
    <property type="interactions" value="3"/>
</dbReference>
<proteinExistence type="predicted"/>
<dbReference type="InParanoid" id="A0A1H9I4E5"/>
<evidence type="ECO:0000313" key="2">
    <source>
        <dbReference type="EMBL" id="SEQ69433.1"/>
    </source>
</evidence>
<dbReference type="InterPro" id="IPR036812">
    <property type="entry name" value="NAD(P)_OxRdtase_dom_sf"/>
</dbReference>
<organism evidence="2 3">
    <name type="scientific">Neolewinella agarilytica</name>
    <dbReference type="NCBI Taxonomy" id="478744"/>
    <lineage>
        <taxon>Bacteria</taxon>
        <taxon>Pseudomonadati</taxon>
        <taxon>Bacteroidota</taxon>
        <taxon>Saprospiria</taxon>
        <taxon>Saprospirales</taxon>
        <taxon>Lewinellaceae</taxon>
        <taxon>Neolewinella</taxon>
    </lineage>
</organism>
<dbReference type="Gene3D" id="3.20.20.100">
    <property type="entry name" value="NADP-dependent oxidoreductase domain"/>
    <property type="match status" value="1"/>
</dbReference>
<accession>A0A1H9I4E5</accession>
<dbReference type="InterPro" id="IPR023210">
    <property type="entry name" value="NADP_OxRdtase_dom"/>
</dbReference>
<dbReference type="InterPro" id="IPR050523">
    <property type="entry name" value="AKR_Detox_Biosynth"/>
</dbReference>
<keyword evidence="3" id="KW-1185">Reference proteome</keyword>
<dbReference type="SUPFAM" id="SSF51430">
    <property type="entry name" value="NAD(P)-linked oxidoreductase"/>
    <property type="match status" value="1"/>
</dbReference>
<evidence type="ECO:0000259" key="1">
    <source>
        <dbReference type="Pfam" id="PF00248"/>
    </source>
</evidence>
<dbReference type="AlphaFoldDB" id="A0A1H9I4E5"/>
<dbReference type="GO" id="GO:0005829">
    <property type="term" value="C:cytosol"/>
    <property type="evidence" value="ECO:0007669"/>
    <property type="project" value="TreeGrafter"/>
</dbReference>
<dbReference type="PANTHER" id="PTHR43364:SF1">
    <property type="entry name" value="OXIDOREDUCTASE YDHF"/>
    <property type="match status" value="1"/>
</dbReference>
<evidence type="ECO:0000313" key="3">
    <source>
        <dbReference type="Proteomes" id="UP000199021"/>
    </source>
</evidence>
<dbReference type="STRING" id="478744.SAMN05444359_11435"/>
<protein>
    <submittedName>
        <fullName evidence="2">Predicted oxidoreductase</fullName>
    </submittedName>
</protein>
<feature type="domain" description="NADP-dependent oxidoreductase" evidence="1">
    <location>
        <begin position="8"/>
        <end position="272"/>
    </location>
</feature>
<dbReference type="EMBL" id="FOFB01000014">
    <property type="protein sequence ID" value="SEQ69433.1"/>
    <property type="molecule type" value="Genomic_DNA"/>
</dbReference>
<sequence>MTWGEWGVDYSANKMADLIQHCLGLGITTFDHADIYGHYSTEETFGEALNQLGTSVRAQMQLVTKCGINLKTHRRPDIRVKSYDSSRAHIIASAERSLKNLQTDYLDLLLIHRPDPLMHPAEVAEAFQHLKESGKVRHFGVSNFTPSQFELLADCTSLVTNQVECNALHTDCLFDGTFDQLLTADIRPMIWSPIGGAKYFNGEGTAVLRLRDAVQTLSAKYDDVGEDVILLAWLLQHPVGCHPVLGTTKPKRLEKARLALNLQLDRQDWFIILEAGRGHEVA</sequence>
<gene>
    <name evidence="2" type="ORF">SAMN05444359_11435</name>
</gene>
<dbReference type="Pfam" id="PF00248">
    <property type="entry name" value="Aldo_ket_red"/>
    <property type="match status" value="1"/>
</dbReference>